<reference evidence="1" key="1">
    <citation type="journal article" date="2014" name="Front. Microbiol.">
        <title>High frequency of phylogenetically diverse reductive dehalogenase-homologous genes in deep subseafloor sedimentary metagenomes.</title>
        <authorList>
            <person name="Kawai M."/>
            <person name="Futagami T."/>
            <person name="Toyoda A."/>
            <person name="Takaki Y."/>
            <person name="Nishi S."/>
            <person name="Hori S."/>
            <person name="Arai W."/>
            <person name="Tsubouchi T."/>
            <person name="Morono Y."/>
            <person name="Uchiyama I."/>
            <person name="Ito T."/>
            <person name="Fujiyama A."/>
            <person name="Inagaki F."/>
            <person name="Takami H."/>
        </authorList>
    </citation>
    <scope>NUCLEOTIDE SEQUENCE</scope>
    <source>
        <strain evidence="1">Expedition CK06-06</strain>
    </source>
</reference>
<dbReference type="EMBL" id="BARW01034656">
    <property type="protein sequence ID" value="GAJ08697.1"/>
    <property type="molecule type" value="Genomic_DNA"/>
</dbReference>
<feature type="non-terminal residue" evidence="1">
    <location>
        <position position="1"/>
    </location>
</feature>
<protein>
    <submittedName>
        <fullName evidence="1">Uncharacterized protein</fullName>
    </submittedName>
</protein>
<comment type="caution">
    <text evidence="1">The sequence shown here is derived from an EMBL/GenBank/DDBJ whole genome shotgun (WGS) entry which is preliminary data.</text>
</comment>
<organism evidence="1">
    <name type="scientific">marine sediment metagenome</name>
    <dbReference type="NCBI Taxonomy" id="412755"/>
    <lineage>
        <taxon>unclassified sequences</taxon>
        <taxon>metagenomes</taxon>
        <taxon>ecological metagenomes</taxon>
    </lineage>
</organism>
<evidence type="ECO:0000313" key="1">
    <source>
        <dbReference type="EMBL" id="GAJ08697.1"/>
    </source>
</evidence>
<accession>X1UYM4</accession>
<feature type="non-terminal residue" evidence="1">
    <location>
        <position position="229"/>
    </location>
</feature>
<sequence length="229" mass="25441">TGGQRLHELEKVEINQVEIYINNYGEHGQSPAHTAGCWWPKGSANAYIFGAGLWVAGVLGIDSICVNGYNTVGSGDEFMPGPWEHNADHLIDPQSHPEDRLYVSTVPEDFAVWPLVDSIGNKIVIGDQDTWCLFNSHEKTRQVLPDTVTFPLTVTRHTFAWNRGLLENMLFFEYIIENTDTAGTDTIRHMYVGIGCDMDIGNAEDDLVGLERLGGQWSLGYTLSPTQEA</sequence>
<dbReference type="AlphaFoldDB" id="X1UYM4"/>
<name>X1UYM4_9ZZZZ</name>
<proteinExistence type="predicted"/>
<gene>
    <name evidence="1" type="ORF">S12H4_54248</name>
</gene>